<dbReference type="EMBL" id="CAJVPT010012534">
    <property type="protein sequence ID" value="CAG8588351.1"/>
    <property type="molecule type" value="Genomic_DNA"/>
</dbReference>
<evidence type="ECO:0000313" key="1">
    <source>
        <dbReference type="EMBL" id="CAG8588351.1"/>
    </source>
</evidence>
<sequence>MDPQQLVQEWNLNRGLILFDNSFIPSDKVLLDSNGEINITEYFGDPLVYFNAASEKSSTNSIAKNPWDLLRKIFTFPSNSEGYHEVRSHLSSHSKDIIVLFPIAEITYEASIERSAEEYINFEKNLSDVDISQYGQFIATKLLVGGKFVVRNYFDMTNSQRNLLRSHIIWALEAVRISKENIFQNASIEKLSKIEYEDQKIFRNPIELKNWMRKIYDDTEVELIAYEEVVQVPYLTNYDLAQKFSERLIPGINFSQKEITLNEWVSDVASINLVTWSEKFNLRCGMKIVSNKIISSEDVATNFKSEPKVSLKNNIYIQAVQSSTDVDEFLLNNNILCSFENIYPIPFYDYFIDEVTSKKVFAREKEKFMNYIIRIEKIELSLDVNSIEQTTDFRNAIRDALKQIKPYLALRKVFEKYGYLWPAKIVLGKTIRKRCTKTSNSNPSECILLCRDQLLENKIEELVSKYSPYLSKKELDGINFLDSHGYSVCKNELNIWIKDHVNFCDYYIIGYDEFIPMYKILDREQQREIELVLNNRSDYRILMTGVTEYINISANDSEHVQICFQEPLNSREYEVFGLAVDEKDNKIEDCIVKFELYDYYEFSAIIKNDSSLTRNKM</sequence>
<accession>A0ACA9MNI1</accession>
<comment type="caution">
    <text evidence="1">The sequence shown here is derived from an EMBL/GenBank/DDBJ whole genome shotgun (WGS) entry which is preliminary data.</text>
</comment>
<protein>
    <submittedName>
        <fullName evidence="1">7852_t:CDS:1</fullName>
    </submittedName>
</protein>
<keyword evidence="2" id="KW-1185">Reference proteome</keyword>
<organism evidence="1 2">
    <name type="scientific">Acaulospora colombiana</name>
    <dbReference type="NCBI Taxonomy" id="27376"/>
    <lineage>
        <taxon>Eukaryota</taxon>
        <taxon>Fungi</taxon>
        <taxon>Fungi incertae sedis</taxon>
        <taxon>Mucoromycota</taxon>
        <taxon>Glomeromycotina</taxon>
        <taxon>Glomeromycetes</taxon>
        <taxon>Diversisporales</taxon>
        <taxon>Acaulosporaceae</taxon>
        <taxon>Acaulospora</taxon>
    </lineage>
</organism>
<name>A0ACA9MNI1_9GLOM</name>
<reference evidence="1" key="1">
    <citation type="submission" date="2021-06" db="EMBL/GenBank/DDBJ databases">
        <authorList>
            <person name="Kallberg Y."/>
            <person name="Tangrot J."/>
            <person name="Rosling A."/>
        </authorList>
    </citation>
    <scope>NUCLEOTIDE SEQUENCE</scope>
    <source>
        <strain evidence="1">CL356</strain>
    </source>
</reference>
<dbReference type="Proteomes" id="UP000789525">
    <property type="component" value="Unassembled WGS sequence"/>
</dbReference>
<evidence type="ECO:0000313" key="2">
    <source>
        <dbReference type="Proteomes" id="UP000789525"/>
    </source>
</evidence>
<gene>
    <name evidence="1" type="ORF">ACOLOM_LOCUS6227</name>
</gene>
<proteinExistence type="predicted"/>